<comment type="caution">
    <text evidence="1">The sequence shown here is derived from an EMBL/GenBank/DDBJ whole genome shotgun (WGS) entry which is preliminary data.</text>
</comment>
<sequence length="69" mass="7971">MKRPGCSHIRPRQKDSEVGGVFRYDDSVLWALERQTVFRTDCIKPAIPQRRCADAIFDRERQRAAASAH</sequence>
<dbReference type="AlphaFoldDB" id="A0A2N7WGB2"/>
<evidence type="ECO:0000313" key="2">
    <source>
        <dbReference type="Proteomes" id="UP000235347"/>
    </source>
</evidence>
<keyword evidence="2" id="KW-1185">Reference proteome</keyword>
<name>A0A2N7WGB2_9BURK</name>
<accession>A0A2N7WGB2</accession>
<organism evidence="1 2">
    <name type="scientific">Trinickia soli</name>
    <dbReference type="NCBI Taxonomy" id="380675"/>
    <lineage>
        <taxon>Bacteria</taxon>
        <taxon>Pseudomonadati</taxon>
        <taxon>Pseudomonadota</taxon>
        <taxon>Betaproteobacteria</taxon>
        <taxon>Burkholderiales</taxon>
        <taxon>Burkholderiaceae</taxon>
        <taxon>Trinickia</taxon>
    </lineage>
</organism>
<evidence type="ECO:0000313" key="1">
    <source>
        <dbReference type="EMBL" id="PMS28394.1"/>
    </source>
</evidence>
<reference evidence="1 2" key="1">
    <citation type="submission" date="2018-01" db="EMBL/GenBank/DDBJ databases">
        <title>Whole genome analyses suggest that Burkholderia sensu lato contains two further novel genera in the rhizoxinica-symbiotica group Mycetohabitans gen. nov., and Trinickia gen. nov.: implications for the evolution of diazotrophy and nodulation in the Burkholderiaceae.</title>
        <authorList>
            <person name="Estrada-de los Santos P."/>
            <person name="Palmer M."/>
            <person name="Chavez-Ramirez B."/>
            <person name="Beukes C."/>
            <person name="Steenkamp E.T."/>
            <person name="Hirsch A.M."/>
            <person name="Manyaka P."/>
            <person name="Maluk M."/>
            <person name="Lafos M."/>
            <person name="Crook M."/>
            <person name="Gross E."/>
            <person name="Simon M.F."/>
            <person name="Bueno dos Reis Junior F."/>
            <person name="Poole P.S."/>
            <person name="Venter S.N."/>
            <person name="James E.K."/>
        </authorList>
    </citation>
    <scope>NUCLEOTIDE SEQUENCE [LARGE SCALE GENOMIC DNA]</scope>
    <source>
        <strain evidence="1 2">GP25-8</strain>
    </source>
</reference>
<dbReference type="Proteomes" id="UP000235347">
    <property type="component" value="Unassembled WGS sequence"/>
</dbReference>
<gene>
    <name evidence="1" type="ORF">C0Z19_01345</name>
</gene>
<dbReference type="EMBL" id="PNYB01000001">
    <property type="protein sequence ID" value="PMS28394.1"/>
    <property type="molecule type" value="Genomic_DNA"/>
</dbReference>
<protein>
    <submittedName>
        <fullName evidence="1">Uncharacterized protein</fullName>
    </submittedName>
</protein>
<proteinExistence type="predicted"/>